<organism evidence="1">
    <name type="scientific">Nothobranchius pienaari</name>
    <dbReference type="NCBI Taxonomy" id="704102"/>
    <lineage>
        <taxon>Eukaryota</taxon>
        <taxon>Metazoa</taxon>
        <taxon>Chordata</taxon>
        <taxon>Craniata</taxon>
        <taxon>Vertebrata</taxon>
        <taxon>Euteleostomi</taxon>
        <taxon>Actinopterygii</taxon>
        <taxon>Neopterygii</taxon>
        <taxon>Teleostei</taxon>
        <taxon>Neoteleostei</taxon>
        <taxon>Acanthomorphata</taxon>
        <taxon>Ovalentaria</taxon>
        <taxon>Atherinomorphae</taxon>
        <taxon>Cyprinodontiformes</taxon>
        <taxon>Nothobranchiidae</taxon>
        <taxon>Nothobranchius</taxon>
    </lineage>
</organism>
<protein>
    <submittedName>
        <fullName evidence="1">Uncharacterized protein</fullName>
    </submittedName>
</protein>
<feature type="non-terminal residue" evidence="1">
    <location>
        <position position="1"/>
    </location>
</feature>
<dbReference type="EMBL" id="HAEG01000422">
    <property type="protein sequence ID" value="SBR63626.1"/>
    <property type="molecule type" value="Transcribed_RNA"/>
</dbReference>
<proteinExistence type="predicted"/>
<sequence>TGSPNMTTYRPAWTCICGQSFLLFQSLLFCSTFPGPSRSILPLGPKVQWCCSRSGVLGVCSALVNFGLTSVRSGNI</sequence>
<dbReference type="AlphaFoldDB" id="A0A1A8N441"/>
<name>A0A1A8N441_9TELE</name>
<feature type="non-terminal residue" evidence="1">
    <location>
        <position position="76"/>
    </location>
</feature>
<reference evidence="1" key="2">
    <citation type="submission" date="2016-06" db="EMBL/GenBank/DDBJ databases">
        <title>The genome of a short-lived fish provides insights into sex chromosome evolution and the genetic control of aging.</title>
        <authorList>
            <person name="Reichwald K."/>
            <person name="Felder M."/>
            <person name="Petzold A."/>
            <person name="Koch P."/>
            <person name="Groth M."/>
            <person name="Platzer M."/>
        </authorList>
    </citation>
    <scope>NUCLEOTIDE SEQUENCE</scope>
    <source>
        <tissue evidence="1">Brain</tissue>
    </source>
</reference>
<evidence type="ECO:0000313" key="1">
    <source>
        <dbReference type="EMBL" id="SBR63626.1"/>
    </source>
</evidence>
<gene>
    <name evidence="1" type="primary">Nfu_g_1_014593</name>
</gene>
<reference evidence="1" key="1">
    <citation type="submission" date="2016-05" db="EMBL/GenBank/DDBJ databases">
        <authorList>
            <person name="Lavstsen T."/>
            <person name="Jespersen J.S."/>
        </authorList>
    </citation>
    <scope>NUCLEOTIDE SEQUENCE</scope>
    <source>
        <tissue evidence="1">Brain</tissue>
    </source>
</reference>
<accession>A0A1A8N441</accession>